<evidence type="ECO:0000313" key="3">
    <source>
        <dbReference type="Proteomes" id="UP000646484"/>
    </source>
</evidence>
<reference evidence="2 3" key="1">
    <citation type="submission" date="2020-08" db="EMBL/GenBank/DDBJ databases">
        <title>Genome public.</title>
        <authorList>
            <person name="Liu C."/>
            <person name="Sun Q."/>
        </authorList>
    </citation>
    <scope>NUCLEOTIDE SEQUENCE [LARGE SCALE GENOMIC DNA]</scope>
    <source>
        <strain evidence="2 3">NSJ-56</strain>
    </source>
</reference>
<dbReference type="EMBL" id="JACOOH010000004">
    <property type="protein sequence ID" value="MBC5621332.1"/>
    <property type="molecule type" value="Genomic_DNA"/>
</dbReference>
<evidence type="ECO:0000313" key="2">
    <source>
        <dbReference type="EMBL" id="MBC5621332.1"/>
    </source>
</evidence>
<organism evidence="2 3">
    <name type="scientific">Butyricimonas hominis</name>
    <dbReference type="NCBI Taxonomy" id="2763032"/>
    <lineage>
        <taxon>Bacteria</taxon>
        <taxon>Pseudomonadati</taxon>
        <taxon>Bacteroidota</taxon>
        <taxon>Bacteroidia</taxon>
        <taxon>Bacteroidales</taxon>
        <taxon>Odoribacteraceae</taxon>
        <taxon>Butyricimonas</taxon>
    </lineage>
</organism>
<dbReference type="Gene3D" id="2.60.40.1120">
    <property type="entry name" value="Carboxypeptidase-like, regulatory domain"/>
    <property type="match status" value="1"/>
</dbReference>
<name>A0ABR7D082_9BACT</name>
<dbReference type="InterPro" id="IPR008969">
    <property type="entry name" value="CarboxyPept-like_regulatory"/>
</dbReference>
<dbReference type="RefSeq" id="WP_186975889.1">
    <property type="nucleotide sequence ID" value="NZ_JACOOH010000004.1"/>
</dbReference>
<feature type="chain" id="PRO_5046422330" evidence="1">
    <location>
        <begin position="21"/>
        <end position="778"/>
    </location>
</feature>
<accession>A0ABR7D082</accession>
<feature type="signal peptide" evidence="1">
    <location>
        <begin position="1"/>
        <end position="20"/>
    </location>
</feature>
<gene>
    <name evidence="2" type="ORF">H8S64_09500</name>
</gene>
<dbReference type="Pfam" id="PF13620">
    <property type="entry name" value="CarboxypepD_reg"/>
    <property type="match status" value="1"/>
</dbReference>
<keyword evidence="3" id="KW-1185">Reference proteome</keyword>
<keyword evidence="1" id="KW-0732">Signal</keyword>
<proteinExistence type="predicted"/>
<evidence type="ECO:0000256" key="1">
    <source>
        <dbReference type="SAM" id="SignalP"/>
    </source>
</evidence>
<protein>
    <submittedName>
        <fullName evidence="2">TonB-dependent receptor</fullName>
    </submittedName>
</protein>
<dbReference type="Proteomes" id="UP000646484">
    <property type="component" value="Unassembled WGS sequence"/>
</dbReference>
<dbReference type="SUPFAM" id="SSF49464">
    <property type="entry name" value="Carboxypeptidase regulatory domain-like"/>
    <property type="match status" value="1"/>
</dbReference>
<dbReference type="SUPFAM" id="SSF56935">
    <property type="entry name" value="Porins"/>
    <property type="match status" value="1"/>
</dbReference>
<keyword evidence="2" id="KW-0675">Receptor</keyword>
<comment type="caution">
    <text evidence="2">The sequence shown here is derived from an EMBL/GenBank/DDBJ whole genome shotgun (WGS) entry which is preliminary data.</text>
</comment>
<sequence length="778" mass="87934">MKKICIVILLNTLFFNFSHGQSYQTVKGTVTEKNSGTPVPYATVMLLNITPVIGATTDTAGRFSLPNVPVGRHTIEVRCLGYETVTVKEILVSSSKEIILDIRLQETLMELGEITVKPSINKTQPLNSMAIAGGRMLSVEEASRYAGGMDDPARLVSSFAGVTANVGNNGIAIRGNAPKFLQWRMEDVEIPNPNHFADVTSFGGGGLTALSSLVLGNSDFFTGAFPAEYSNALSGVFDMYLRNGNNTRHEHTAQISFLGIEAASEGPFTKGYDGSYLFNYRYSTLALLSPLQPEDADGTDYQDLSFKLFFPTRKAGVFSAWGIGLIDHSGTIAEKDKSKWQYEQDMENQDVKQYAGALGVNHKINIDKTSFLKTTIALTISGLNMHTERMNEHVLLVPKNVIKNTNWNFVFSSAFQKRFSEHHTNKTGFRITGLKYDMFMQDAQQTRGELQTLTDESGFSSLLTAYSSSTFRFTNQWSVNVGINAQYFTLNGNYTIEPRVSLKCQFMPNQAYSLAYGVHSRLEMLNYYFTEKEGEKINKDLDFTKAHHLSLGYDLNIEENKHLKIEPYIQYLYDVPVLPDSTYSFINLQGNDDWFLSERLINTGKGLNYGIDITFEKYMSRRDYYMITASIFNSRYKTTRDKWYNTRYNRNFVLNLLAGKEWMLGENNQNILGINARATFQGGDRYSPINEIVSLKQQDAIHDESKPYSKQLVPVLLGHLTISYKINKKKVSHEVAAKVLNITGYKDYYGHRYNYITRQVEAEREANVIPNISYKIEF</sequence>